<proteinExistence type="predicted"/>
<keyword evidence="1" id="KW-0812">Transmembrane</keyword>
<evidence type="ECO:0000259" key="2">
    <source>
        <dbReference type="Pfam" id="PF08659"/>
    </source>
</evidence>
<organism evidence="3">
    <name type="scientific">Cuerna arida</name>
    <dbReference type="NCBI Taxonomy" id="1464854"/>
    <lineage>
        <taxon>Eukaryota</taxon>
        <taxon>Metazoa</taxon>
        <taxon>Ecdysozoa</taxon>
        <taxon>Arthropoda</taxon>
        <taxon>Hexapoda</taxon>
        <taxon>Insecta</taxon>
        <taxon>Pterygota</taxon>
        <taxon>Neoptera</taxon>
        <taxon>Paraneoptera</taxon>
        <taxon>Hemiptera</taxon>
        <taxon>Auchenorrhyncha</taxon>
        <taxon>Membracoidea</taxon>
        <taxon>Cicadellidae</taxon>
        <taxon>Cicadellinae</taxon>
        <taxon>Proconiini</taxon>
        <taxon>Cuerna</taxon>
    </lineage>
</organism>
<evidence type="ECO:0000256" key="1">
    <source>
        <dbReference type="SAM" id="Phobius"/>
    </source>
</evidence>
<name>A0A1B6GZL6_9HEMI</name>
<feature type="non-terminal residue" evidence="3">
    <location>
        <position position="1"/>
    </location>
</feature>
<dbReference type="PANTHER" id="PTHR43775:SF23">
    <property type="entry name" value="FATTY ACID SYNTHASE 3"/>
    <property type="match status" value="1"/>
</dbReference>
<keyword evidence="1" id="KW-1133">Transmembrane helix</keyword>
<evidence type="ECO:0000313" key="3">
    <source>
        <dbReference type="EMBL" id="JAS67867.1"/>
    </source>
</evidence>
<feature type="domain" description="Ketoreductase (KR)" evidence="2">
    <location>
        <begin position="41"/>
        <end position="114"/>
    </location>
</feature>
<gene>
    <name evidence="3" type="ORF">g.49312</name>
</gene>
<dbReference type="AlphaFoldDB" id="A0A1B6GZL6"/>
<sequence length="117" mass="13121">RYMATGKHIGKVLVKVRNDEEEISPEILSIPRFYAKDNDSVFILVGGLGGFGLELADWLVLRGLKKLVLTSRNGIVSGYQSSRVRLWRDYGIDVKILTVDVANAEGCRDLIHFAQKM</sequence>
<dbReference type="InterPro" id="IPR050091">
    <property type="entry name" value="PKS_NRPS_Biosynth_Enz"/>
</dbReference>
<feature type="transmembrane region" description="Helical" evidence="1">
    <location>
        <begin position="41"/>
        <end position="61"/>
    </location>
</feature>
<keyword evidence="1" id="KW-0472">Membrane</keyword>
<dbReference type="InterPro" id="IPR036291">
    <property type="entry name" value="NAD(P)-bd_dom_sf"/>
</dbReference>
<protein>
    <recommendedName>
        <fullName evidence="2">Ketoreductase (KR) domain-containing protein</fullName>
    </recommendedName>
</protein>
<accession>A0A1B6GZL6</accession>
<reference evidence="3" key="1">
    <citation type="submission" date="2015-11" db="EMBL/GenBank/DDBJ databases">
        <title>De novo transcriptome assembly of four potential Pierce s Disease insect vectors from Arizona vineyards.</title>
        <authorList>
            <person name="Tassone E.E."/>
        </authorList>
    </citation>
    <scope>NUCLEOTIDE SEQUENCE</scope>
</reference>
<dbReference type="Gene3D" id="3.90.180.10">
    <property type="entry name" value="Medium-chain alcohol dehydrogenases, catalytic domain"/>
    <property type="match status" value="1"/>
</dbReference>
<dbReference type="EMBL" id="GECZ01001902">
    <property type="protein sequence ID" value="JAS67867.1"/>
    <property type="molecule type" value="Transcribed_RNA"/>
</dbReference>
<dbReference type="GO" id="GO:0006633">
    <property type="term" value="P:fatty acid biosynthetic process"/>
    <property type="evidence" value="ECO:0007669"/>
    <property type="project" value="TreeGrafter"/>
</dbReference>
<dbReference type="InterPro" id="IPR013968">
    <property type="entry name" value="PKS_KR"/>
</dbReference>
<dbReference type="SUPFAM" id="SSF51735">
    <property type="entry name" value="NAD(P)-binding Rossmann-fold domains"/>
    <property type="match status" value="1"/>
</dbReference>
<dbReference type="GO" id="GO:0004312">
    <property type="term" value="F:fatty acid synthase activity"/>
    <property type="evidence" value="ECO:0007669"/>
    <property type="project" value="TreeGrafter"/>
</dbReference>
<dbReference type="Gene3D" id="3.40.50.720">
    <property type="entry name" value="NAD(P)-binding Rossmann-like Domain"/>
    <property type="match status" value="1"/>
</dbReference>
<dbReference type="PANTHER" id="PTHR43775">
    <property type="entry name" value="FATTY ACID SYNTHASE"/>
    <property type="match status" value="1"/>
</dbReference>
<feature type="non-terminal residue" evidence="3">
    <location>
        <position position="117"/>
    </location>
</feature>
<dbReference type="Pfam" id="PF08659">
    <property type="entry name" value="KR"/>
    <property type="match status" value="1"/>
</dbReference>